<dbReference type="Proteomes" id="UP000193920">
    <property type="component" value="Unassembled WGS sequence"/>
</dbReference>
<dbReference type="AlphaFoldDB" id="A0A1Y2B4G7"/>
<evidence type="ECO:0000313" key="1">
    <source>
        <dbReference type="EMBL" id="ORY29711.1"/>
    </source>
</evidence>
<organism evidence="1 2">
    <name type="scientific">Neocallimastix californiae</name>
    <dbReference type="NCBI Taxonomy" id="1754190"/>
    <lineage>
        <taxon>Eukaryota</taxon>
        <taxon>Fungi</taxon>
        <taxon>Fungi incertae sedis</taxon>
        <taxon>Chytridiomycota</taxon>
        <taxon>Chytridiomycota incertae sedis</taxon>
        <taxon>Neocallimastigomycetes</taxon>
        <taxon>Neocallimastigales</taxon>
        <taxon>Neocallimastigaceae</taxon>
        <taxon>Neocallimastix</taxon>
    </lineage>
</organism>
<reference evidence="1 2" key="1">
    <citation type="submission" date="2016-08" db="EMBL/GenBank/DDBJ databases">
        <title>A Parts List for Fungal Cellulosomes Revealed by Comparative Genomics.</title>
        <authorList>
            <consortium name="DOE Joint Genome Institute"/>
            <person name="Haitjema C.H."/>
            <person name="Gilmore S.P."/>
            <person name="Henske J.K."/>
            <person name="Solomon K.V."/>
            <person name="De Groot R."/>
            <person name="Kuo A."/>
            <person name="Mondo S.J."/>
            <person name="Salamov A.A."/>
            <person name="Labutti K."/>
            <person name="Zhao Z."/>
            <person name="Chiniquy J."/>
            <person name="Barry K."/>
            <person name="Brewer H.M."/>
            <person name="Purvine S.O."/>
            <person name="Wright A.T."/>
            <person name="Boxma B."/>
            <person name="Van Alen T."/>
            <person name="Hackstein J.H."/>
            <person name="Baker S.E."/>
            <person name="Grigoriev I.V."/>
            <person name="O'Malley M.A."/>
        </authorList>
    </citation>
    <scope>NUCLEOTIDE SEQUENCE [LARGE SCALE GENOMIC DNA]</scope>
    <source>
        <strain evidence="1 2">G1</strain>
    </source>
</reference>
<sequence>MIGVKEYYLFNAKCNKGTDCSEDNSGKYLFKCSSSNSCTEITEAGYYLNQNKLNDPSNELFKCKSEGNCSLITESPIDSNETTFYLDGASKNTENKYNELIKCDGNNVNHQSRGSNGDSSNAEFKCKKINNGVSNNSVDHYISMEEEKDSIITCTEQGCYVEENISGYFINTNSGNSEGKIIVCEKENEYCDIVEDDNICFGAGDVIVKTEKDGSKKGYLCTSDSEDEKDIIEIQSNTENIKYISITVNNPVDNEDDEDNFLGLSDGSKVCIKIGEGSVIPVDDKYCPKECDINTGSNCVENSYYLVHEKTLNNIATGSGLLYYCKTEKECIQITETGYYIVDKDTIYFCSNTTCRKDDTVGVCDSNAIGRIVYKDNKLSICLDGKISVDILKSNNGNYMVTGSGRKGNSDNGSSNSEEDTLFTSKGKFAIISIKDQVITLNSKYNNNVKYVYVNNSSSGNLKVIEKGDTCPMEDNKITNVLEFECNNGLFIENIL</sequence>
<name>A0A1Y2B4G7_9FUNG</name>
<dbReference type="EMBL" id="MCOG01000178">
    <property type="protein sequence ID" value="ORY29711.1"/>
    <property type="molecule type" value="Genomic_DNA"/>
</dbReference>
<evidence type="ECO:0000313" key="2">
    <source>
        <dbReference type="Proteomes" id="UP000193920"/>
    </source>
</evidence>
<protein>
    <recommendedName>
        <fullName evidence="3">Scaffoldin</fullName>
    </recommendedName>
</protein>
<gene>
    <name evidence="1" type="ORF">LY90DRAFT_512808</name>
</gene>
<evidence type="ECO:0008006" key="3">
    <source>
        <dbReference type="Google" id="ProtNLM"/>
    </source>
</evidence>
<proteinExistence type="predicted"/>
<accession>A0A1Y2B4G7</accession>
<comment type="caution">
    <text evidence="1">The sequence shown here is derived from an EMBL/GenBank/DDBJ whole genome shotgun (WGS) entry which is preliminary data.</text>
</comment>
<dbReference type="OrthoDB" id="10688068at2759"/>
<keyword evidence="2" id="KW-1185">Reference proteome</keyword>